<comment type="subcellular location">
    <subcellularLocation>
        <location evidence="1">Cell membrane</location>
        <topology evidence="1">Multi-pass membrane protein</topology>
    </subcellularLocation>
</comment>
<feature type="transmembrane region" description="Helical" evidence="9">
    <location>
        <begin position="388"/>
        <end position="408"/>
    </location>
</feature>
<dbReference type="Pfam" id="PF07690">
    <property type="entry name" value="MFS_1"/>
    <property type="match status" value="1"/>
</dbReference>
<evidence type="ECO:0000256" key="5">
    <source>
        <dbReference type="ARBA" id="ARBA00022692"/>
    </source>
</evidence>
<evidence type="ECO:0000256" key="1">
    <source>
        <dbReference type="ARBA" id="ARBA00004651"/>
    </source>
</evidence>
<keyword evidence="7 9" id="KW-1133">Transmembrane helix</keyword>
<evidence type="ECO:0000256" key="4">
    <source>
        <dbReference type="ARBA" id="ARBA00022475"/>
    </source>
</evidence>
<keyword evidence="3" id="KW-0813">Transport</keyword>
<feature type="transmembrane region" description="Helical" evidence="9">
    <location>
        <begin position="76"/>
        <end position="95"/>
    </location>
</feature>
<feature type="transmembrane region" description="Helical" evidence="9">
    <location>
        <begin position="141"/>
        <end position="165"/>
    </location>
</feature>
<evidence type="ECO:0000259" key="10">
    <source>
        <dbReference type="PROSITE" id="PS50850"/>
    </source>
</evidence>
<dbReference type="InterPro" id="IPR011701">
    <property type="entry name" value="MFS"/>
</dbReference>
<accession>A0AAW3P9F1</accession>
<dbReference type="Gene3D" id="1.20.1250.20">
    <property type="entry name" value="MFS general substrate transporter like domains"/>
    <property type="match status" value="2"/>
</dbReference>
<reference evidence="11 12" key="1">
    <citation type="submission" date="2015-11" db="EMBL/GenBank/DDBJ databases">
        <title>Expanding the genomic diversity of Burkholderia species for the development of highly accurate diagnostics.</title>
        <authorList>
            <person name="Sahl J."/>
            <person name="Keim P."/>
            <person name="Wagner D."/>
        </authorList>
    </citation>
    <scope>NUCLEOTIDE SEQUENCE [LARGE SCALE GENOMIC DNA]</scope>
    <source>
        <strain evidence="11 12">MSMB378WGS</strain>
    </source>
</reference>
<dbReference type="InterPro" id="IPR051084">
    <property type="entry name" value="H+-coupled_symporters"/>
</dbReference>
<feature type="transmembrane region" description="Helical" evidence="9">
    <location>
        <begin position="177"/>
        <end position="197"/>
    </location>
</feature>
<feature type="transmembrane region" description="Helical" evidence="9">
    <location>
        <begin position="357"/>
        <end position="376"/>
    </location>
</feature>
<comment type="similarity">
    <text evidence="2">Belongs to the major facilitator superfamily. Metabolite:H+ Symporter (MHS) family (TC 2.A.1.6) family.</text>
</comment>
<keyword evidence="4" id="KW-1003">Cell membrane</keyword>
<dbReference type="SUPFAM" id="SSF103473">
    <property type="entry name" value="MFS general substrate transporter"/>
    <property type="match status" value="1"/>
</dbReference>
<evidence type="ECO:0000256" key="2">
    <source>
        <dbReference type="ARBA" id="ARBA00008240"/>
    </source>
</evidence>
<evidence type="ECO:0000256" key="7">
    <source>
        <dbReference type="ARBA" id="ARBA00022989"/>
    </source>
</evidence>
<dbReference type="PROSITE" id="PS50850">
    <property type="entry name" value="MFS"/>
    <property type="match status" value="1"/>
</dbReference>
<proteinExistence type="inferred from homology"/>
<evidence type="ECO:0000313" key="12">
    <source>
        <dbReference type="Proteomes" id="UP000063236"/>
    </source>
</evidence>
<organism evidence="11 12">
    <name type="scientific">Burkholderia diffusa</name>
    <dbReference type="NCBI Taxonomy" id="488732"/>
    <lineage>
        <taxon>Bacteria</taxon>
        <taxon>Pseudomonadati</taxon>
        <taxon>Pseudomonadota</taxon>
        <taxon>Betaproteobacteria</taxon>
        <taxon>Burkholderiales</taxon>
        <taxon>Burkholderiaceae</taxon>
        <taxon>Burkholderia</taxon>
        <taxon>Burkholderia cepacia complex</taxon>
    </lineage>
</organism>
<dbReference type="GO" id="GO:0005886">
    <property type="term" value="C:plasma membrane"/>
    <property type="evidence" value="ECO:0007669"/>
    <property type="project" value="UniProtKB-SubCell"/>
</dbReference>
<evidence type="ECO:0000256" key="8">
    <source>
        <dbReference type="ARBA" id="ARBA00023136"/>
    </source>
</evidence>
<dbReference type="PANTHER" id="PTHR43528">
    <property type="entry name" value="ALPHA-KETOGLUTARATE PERMEASE"/>
    <property type="match status" value="1"/>
</dbReference>
<feature type="transmembrane region" description="Helical" evidence="9">
    <location>
        <begin position="321"/>
        <end position="345"/>
    </location>
</feature>
<sequence>MSKKAVFSTVLGNTLEWFDFASYAFFATIISRKFFPLGDSSISLIGAFAVFGIGLIARPLGAVFFGRFGDVKGRKLALMIAIPMMGVGTIMIGVMPTYAQIGIAAPLLLVACRLMQGFSAGGEVGNAIAFLVEWSPPNRRAFYGSLHQASAVGGTLIGSGIAALLSTVMNHDLLESWGWRVPFLLGGLIIAPLGFYLRSQVEETPYFEEEHLHLSKSGPACEKAVWLLCLQTVGMTMLWVTSFYIFLIYLPSFLALHGHLHGAPALWINTAGLLMMCISILVSAALSDRIGRKPLLVVASVCLLLFSYPLFLLLVTTSSVLLIFLAIIVTGALTGVFAGICPAAMAEMFPTRMRTTGMSIGFGIATAVFGGFGSLISESLIKLTGSQIAPSYYVICTAIVSLVSILAMKETAHQPLR</sequence>
<protein>
    <submittedName>
        <fullName evidence="11">MFS transporter</fullName>
    </submittedName>
</protein>
<keyword evidence="8 9" id="KW-0472">Membrane</keyword>
<evidence type="ECO:0000256" key="6">
    <source>
        <dbReference type="ARBA" id="ARBA00022847"/>
    </source>
</evidence>
<feature type="domain" description="Major facilitator superfamily (MFS) profile" evidence="10">
    <location>
        <begin position="5"/>
        <end position="412"/>
    </location>
</feature>
<keyword evidence="6" id="KW-0769">Symport</keyword>
<feature type="transmembrane region" description="Helical" evidence="9">
    <location>
        <begin position="266"/>
        <end position="286"/>
    </location>
</feature>
<dbReference type="InterPro" id="IPR036259">
    <property type="entry name" value="MFS_trans_sf"/>
</dbReference>
<dbReference type="InterPro" id="IPR005829">
    <property type="entry name" value="Sugar_transporter_CS"/>
</dbReference>
<feature type="transmembrane region" description="Helical" evidence="9">
    <location>
        <begin position="224"/>
        <end position="246"/>
    </location>
</feature>
<dbReference type="Proteomes" id="UP000063236">
    <property type="component" value="Unassembled WGS sequence"/>
</dbReference>
<dbReference type="FunFam" id="1.20.1250.20:FF:000001">
    <property type="entry name" value="Dicarboxylate MFS transporter"/>
    <property type="match status" value="1"/>
</dbReference>
<evidence type="ECO:0000256" key="3">
    <source>
        <dbReference type="ARBA" id="ARBA00022448"/>
    </source>
</evidence>
<feature type="transmembrane region" description="Helical" evidence="9">
    <location>
        <begin position="295"/>
        <end position="315"/>
    </location>
</feature>
<gene>
    <name evidence="11" type="ORF">WL88_26220</name>
</gene>
<dbReference type="GO" id="GO:0015293">
    <property type="term" value="F:symporter activity"/>
    <property type="evidence" value="ECO:0007669"/>
    <property type="project" value="UniProtKB-KW"/>
</dbReference>
<comment type="caution">
    <text evidence="11">The sequence shown here is derived from an EMBL/GenBank/DDBJ whole genome shotgun (WGS) entry which is preliminary data.</text>
</comment>
<dbReference type="PROSITE" id="PS00216">
    <property type="entry name" value="SUGAR_TRANSPORT_1"/>
    <property type="match status" value="1"/>
</dbReference>
<dbReference type="PROSITE" id="PS00217">
    <property type="entry name" value="SUGAR_TRANSPORT_2"/>
    <property type="match status" value="1"/>
</dbReference>
<dbReference type="PANTHER" id="PTHR43528:SF1">
    <property type="entry name" value="ALPHA-KETOGLUTARATE PERMEASE"/>
    <property type="match status" value="1"/>
</dbReference>
<name>A0AAW3P9F1_9BURK</name>
<feature type="transmembrane region" description="Helical" evidence="9">
    <location>
        <begin position="42"/>
        <end position="64"/>
    </location>
</feature>
<evidence type="ECO:0000313" key="11">
    <source>
        <dbReference type="EMBL" id="KWF46801.1"/>
    </source>
</evidence>
<dbReference type="AlphaFoldDB" id="A0AAW3P9F1"/>
<keyword evidence="5 9" id="KW-0812">Transmembrane</keyword>
<dbReference type="InterPro" id="IPR020846">
    <property type="entry name" value="MFS_dom"/>
</dbReference>
<dbReference type="EMBL" id="LPJV01000059">
    <property type="protein sequence ID" value="KWF46801.1"/>
    <property type="molecule type" value="Genomic_DNA"/>
</dbReference>
<evidence type="ECO:0000256" key="9">
    <source>
        <dbReference type="SAM" id="Phobius"/>
    </source>
</evidence>